<dbReference type="SUPFAM" id="SSF53649">
    <property type="entry name" value="Alkaline phosphatase-like"/>
    <property type="match status" value="1"/>
</dbReference>
<name>A0A7W5ZFT2_9BACT</name>
<dbReference type="PANTHER" id="PTHR43737">
    <property type="entry name" value="BLL7424 PROTEIN"/>
    <property type="match status" value="1"/>
</dbReference>
<reference evidence="1 2" key="1">
    <citation type="submission" date="2020-08" db="EMBL/GenBank/DDBJ databases">
        <title>Genomic Encyclopedia of Type Strains, Phase IV (KMG-IV): sequencing the most valuable type-strain genomes for metagenomic binning, comparative biology and taxonomic classification.</title>
        <authorList>
            <person name="Goeker M."/>
        </authorList>
    </citation>
    <scope>NUCLEOTIDE SEQUENCE [LARGE SCALE GENOMIC DNA]</scope>
    <source>
        <strain evidence="1 2">DSM 17976</strain>
    </source>
</reference>
<organism evidence="1 2">
    <name type="scientific">Runella defluvii</name>
    <dbReference type="NCBI Taxonomy" id="370973"/>
    <lineage>
        <taxon>Bacteria</taxon>
        <taxon>Pseudomonadati</taxon>
        <taxon>Bacteroidota</taxon>
        <taxon>Cytophagia</taxon>
        <taxon>Cytophagales</taxon>
        <taxon>Spirosomataceae</taxon>
        <taxon>Runella</taxon>
    </lineage>
</organism>
<dbReference type="NCBIfam" id="TIGR01409">
    <property type="entry name" value="TAT_signal_seq"/>
    <property type="match status" value="1"/>
</dbReference>
<dbReference type="PANTHER" id="PTHR43737:SF1">
    <property type="entry name" value="DUF1501 DOMAIN-CONTAINING PROTEIN"/>
    <property type="match status" value="1"/>
</dbReference>
<dbReference type="Proteomes" id="UP000541352">
    <property type="component" value="Unassembled WGS sequence"/>
</dbReference>
<dbReference type="PROSITE" id="PS51318">
    <property type="entry name" value="TAT"/>
    <property type="match status" value="1"/>
</dbReference>
<dbReference type="Pfam" id="PF07394">
    <property type="entry name" value="DUF1501"/>
    <property type="match status" value="1"/>
</dbReference>
<proteinExistence type="predicted"/>
<protein>
    <recommendedName>
        <fullName evidence="3">DUF1501 domain-containing protein</fullName>
    </recommendedName>
</protein>
<gene>
    <name evidence="1" type="ORF">FHS57_000031</name>
</gene>
<dbReference type="RefSeq" id="WP_122934606.1">
    <property type="nucleotide sequence ID" value="NZ_JACIBY010000001.1"/>
</dbReference>
<accession>A0A7W5ZFT2</accession>
<sequence>MTPHHDEPFRLHTPEFSGLNQQLDRRDFLKRTASGLGALALGSLLGTPSFGATPILPKAKRVVYLFMAGGPSQFETFDYKPKLQSMLGAALPDSVRKGQRLTGMSANQASLPIAPSVYGFKQHGSTRTWVSELLPYTAQVVDELCLVKSLYTEQINHDPAITFFQTGHQLPGRPSIGSWVSYGLGSENQNLPAFIVLVSKDASKDQPLYARLWGNGFLPSEYQGVQFRSGKDPVLFLNNPEGYDGTDREQMLGYLSQLNSLQNDTWGDPEVNARIAQYEMAYRMQTSVPEVMDTSQEPDEVFDLYGPGSRDKGSYAANCLLARKLLEKDVRFVQLYHQGWDHHGSLPKGMAKQCKQIDQATAGLLIDLKRRGLLEDTLVVWGGEFGRTVYSQGKLAANDYGRDHHPRCFTMWMAGAGVKSGFSYGQTDDFSYNIVKDPVHVHDFQATLLHLMGVDHEQLTYKYQGRRFRLTDVHGKLVKGILS</sequence>
<evidence type="ECO:0000313" key="2">
    <source>
        <dbReference type="Proteomes" id="UP000541352"/>
    </source>
</evidence>
<dbReference type="AlphaFoldDB" id="A0A7W5ZFT2"/>
<dbReference type="InterPro" id="IPR006311">
    <property type="entry name" value="TAT_signal"/>
</dbReference>
<keyword evidence="2" id="KW-1185">Reference proteome</keyword>
<dbReference type="InterPro" id="IPR017850">
    <property type="entry name" value="Alkaline_phosphatase_core_sf"/>
</dbReference>
<comment type="caution">
    <text evidence="1">The sequence shown here is derived from an EMBL/GenBank/DDBJ whole genome shotgun (WGS) entry which is preliminary data.</text>
</comment>
<dbReference type="InterPro" id="IPR010869">
    <property type="entry name" value="DUF1501"/>
</dbReference>
<evidence type="ECO:0008006" key="3">
    <source>
        <dbReference type="Google" id="ProtNLM"/>
    </source>
</evidence>
<dbReference type="Gene3D" id="3.40.720.10">
    <property type="entry name" value="Alkaline Phosphatase, subunit A"/>
    <property type="match status" value="1"/>
</dbReference>
<evidence type="ECO:0000313" key="1">
    <source>
        <dbReference type="EMBL" id="MBB3836049.1"/>
    </source>
</evidence>
<dbReference type="EMBL" id="JACIBY010000001">
    <property type="protein sequence ID" value="MBB3836049.1"/>
    <property type="molecule type" value="Genomic_DNA"/>
</dbReference>
<dbReference type="InterPro" id="IPR019546">
    <property type="entry name" value="TAT_signal_bac_arc"/>
</dbReference>